<dbReference type="CDD" id="cd04301">
    <property type="entry name" value="NAT_SF"/>
    <property type="match status" value="1"/>
</dbReference>
<dbReference type="PANTHER" id="PTHR43877">
    <property type="entry name" value="AMINOALKYLPHOSPHONATE N-ACETYLTRANSFERASE-RELATED-RELATED"/>
    <property type="match status" value="1"/>
</dbReference>
<protein>
    <submittedName>
        <fullName evidence="4">GNAT family N-acetyltransferase</fullName>
    </submittedName>
</protein>
<evidence type="ECO:0000313" key="4">
    <source>
        <dbReference type="EMBL" id="WCO69237.1"/>
    </source>
</evidence>
<name>A0AAE9Y9V1_9ACTN</name>
<feature type="domain" description="N-acetyltransferase" evidence="3">
    <location>
        <begin position="9"/>
        <end position="150"/>
    </location>
</feature>
<sequence>MEGTMPAELTISALRRDDLHALGGLFAAHTGRPADLSTLAGWIDTWPSAGARGPEGLVGYAVCRGFAPDVAELAALLVAPASRDRGVGARLVAHVEDTCRARGLAAIVTVASSGYRVQGEKRSSRPFYEGLGYRVVLETAATSVLAHDLGSSP</sequence>
<reference evidence="4" key="1">
    <citation type="submission" date="2023-01" db="EMBL/GenBank/DDBJ databases">
        <title>The diversity of Class Acidimicrobiia in South China Sea sediment environments and the proposal of Iamia marina sp. nov., a novel species of the genus Iamia.</title>
        <authorList>
            <person name="He Y."/>
            <person name="Tian X."/>
        </authorList>
    </citation>
    <scope>NUCLEOTIDE SEQUENCE</scope>
    <source>
        <strain evidence="4">DSM 19957</strain>
    </source>
</reference>
<keyword evidence="5" id="KW-1185">Reference proteome</keyword>
<evidence type="ECO:0000259" key="3">
    <source>
        <dbReference type="PROSITE" id="PS51186"/>
    </source>
</evidence>
<dbReference type="KEGG" id="ima:PO878_08305"/>
<dbReference type="InterPro" id="IPR016181">
    <property type="entry name" value="Acyl_CoA_acyltransferase"/>
</dbReference>
<gene>
    <name evidence="4" type="ORF">PO878_08305</name>
</gene>
<evidence type="ECO:0000256" key="1">
    <source>
        <dbReference type="ARBA" id="ARBA00022679"/>
    </source>
</evidence>
<evidence type="ECO:0000313" key="5">
    <source>
        <dbReference type="Proteomes" id="UP001216390"/>
    </source>
</evidence>
<evidence type="ECO:0000256" key="2">
    <source>
        <dbReference type="ARBA" id="ARBA00023315"/>
    </source>
</evidence>
<accession>A0AAE9Y9V1</accession>
<organism evidence="4 5">
    <name type="scientific">Iamia majanohamensis</name>
    <dbReference type="NCBI Taxonomy" id="467976"/>
    <lineage>
        <taxon>Bacteria</taxon>
        <taxon>Bacillati</taxon>
        <taxon>Actinomycetota</taxon>
        <taxon>Acidimicrobiia</taxon>
        <taxon>Acidimicrobiales</taxon>
        <taxon>Iamiaceae</taxon>
        <taxon>Iamia</taxon>
    </lineage>
</organism>
<dbReference type="Proteomes" id="UP001216390">
    <property type="component" value="Chromosome"/>
</dbReference>
<dbReference type="Pfam" id="PF00583">
    <property type="entry name" value="Acetyltransf_1"/>
    <property type="match status" value="1"/>
</dbReference>
<dbReference type="RefSeq" id="WP_272738750.1">
    <property type="nucleotide sequence ID" value="NZ_CP116942.1"/>
</dbReference>
<dbReference type="AlphaFoldDB" id="A0AAE9Y9V1"/>
<dbReference type="InterPro" id="IPR000182">
    <property type="entry name" value="GNAT_dom"/>
</dbReference>
<keyword evidence="1" id="KW-0808">Transferase</keyword>
<dbReference type="PROSITE" id="PS51186">
    <property type="entry name" value="GNAT"/>
    <property type="match status" value="1"/>
</dbReference>
<dbReference type="Gene3D" id="3.40.630.30">
    <property type="match status" value="1"/>
</dbReference>
<keyword evidence="2" id="KW-0012">Acyltransferase</keyword>
<dbReference type="GO" id="GO:0016747">
    <property type="term" value="F:acyltransferase activity, transferring groups other than amino-acyl groups"/>
    <property type="evidence" value="ECO:0007669"/>
    <property type="project" value="InterPro"/>
</dbReference>
<dbReference type="SUPFAM" id="SSF55729">
    <property type="entry name" value="Acyl-CoA N-acyltransferases (Nat)"/>
    <property type="match status" value="1"/>
</dbReference>
<proteinExistence type="predicted"/>
<dbReference type="InterPro" id="IPR050832">
    <property type="entry name" value="Bact_Acetyltransf"/>
</dbReference>
<dbReference type="EMBL" id="CP116942">
    <property type="protein sequence ID" value="WCO69237.1"/>
    <property type="molecule type" value="Genomic_DNA"/>
</dbReference>